<feature type="compositionally biased region" description="Basic and acidic residues" evidence="1">
    <location>
        <begin position="17"/>
        <end position="29"/>
    </location>
</feature>
<comment type="caution">
    <text evidence="2">The sequence shown here is derived from an EMBL/GenBank/DDBJ whole genome shotgun (WGS) entry which is preliminary data.</text>
</comment>
<sequence>MWHSVRDEVTTATSGENRPERPERPERPKRPAASSTTVEARLEKLMQENGHLRKQVDFFEGLLENAAMILRMSDSLSAVVSEFNGLLERFNEQWKKDETPQGGT</sequence>
<accession>A0A545UKD0</accession>
<organism evidence="2 3">
    <name type="scientific">Cordyceps javanica</name>
    <dbReference type="NCBI Taxonomy" id="43265"/>
    <lineage>
        <taxon>Eukaryota</taxon>
        <taxon>Fungi</taxon>
        <taxon>Dikarya</taxon>
        <taxon>Ascomycota</taxon>
        <taxon>Pezizomycotina</taxon>
        <taxon>Sordariomycetes</taxon>
        <taxon>Hypocreomycetidae</taxon>
        <taxon>Hypocreales</taxon>
        <taxon>Cordycipitaceae</taxon>
        <taxon>Cordyceps</taxon>
    </lineage>
</organism>
<dbReference type="AlphaFoldDB" id="A0A545UKD0"/>
<gene>
    <name evidence="2" type="ORF">IF1G_11414</name>
</gene>
<evidence type="ECO:0000256" key="1">
    <source>
        <dbReference type="SAM" id="MobiDB-lite"/>
    </source>
</evidence>
<dbReference type="Proteomes" id="UP000315783">
    <property type="component" value="Unassembled WGS sequence"/>
</dbReference>
<evidence type="ECO:0000313" key="2">
    <source>
        <dbReference type="EMBL" id="TQV89919.1"/>
    </source>
</evidence>
<name>A0A545UKD0_9HYPO</name>
<feature type="region of interest" description="Disordered" evidence="1">
    <location>
        <begin position="1"/>
        <end position="38"/>
    </location>
</feature>
<keyword evidence="3" id="KW-1185">Reference proteome</keyword>
<protein>
    <submittedName>
        <fullName evidence="2">Uncharacterized protein</fullName>
    </submittedName>
</protein>
<evidence type="ECO:0000313" key="3">
    <source>
        <dbReference type="Proteomes" id="UP000315783"/>
    </source>
</evidence>
<proteinExistence type="predicted"/>
<dbReference type="EMBL" id="SPUK01000059">
    <property type="protein sequence ID" value="TQV89919.1"/>
    <property type="molecule type" value="Genomic_DNA"/>
</dbReference>
<reference evidence="2 3" key="1">
    <citation type="journal article" date="2019" name="Appl. Microbiol. Biotechnol.">
        <title>Genome sequence of Isaria javanica and comparative genome analysis insights into family S53 peptidase evolution in fungal entomopathogens.</title>
        <authorList>
            <person name="Lin R."/>
            <person name="Zhang X."/>
            <person name="Xin B."/>
            <person name="Zou M."/>
            <person name="Gao Y."/>
            <person name="Qin F."/>
            <person name="Hu Q."/>
            <person name="Xie B."/>
            <person name="Cheng X."/>
        </authorList>
    </citation>
    <scope>NUCLEOTIDE SEQUENCE [LARGE SCALE GENOMIC DNA]</scope>
    <source>
        <strain evidence="2 3">IJ1G</strain>
    </source>
</reference>